<dbReference type="Pfam" id="PF00126">
    <property type="entry name" value="HTH_1"/>
    <property type="match status" value="1"/>
</dbReference>
<evidence type="ECO:0000313" key="8">
    <source>
        <dbReference type="Proteomes" id="UP000183417"/>
    </source>
</evidence>
<dbReference type="SUPFAM" id="SSF53850">
    <property type="entry name" value="Periplasmic binding protein-like II"/>
    <property type="match status" value="1"/>
</dbReference>
<evidence type="ECO:0000313" key="7">
    <source>
        <dbReference type="EMBL" id="SDY71137.1"/>
    </source>
</evidence>
<keyword evidence="9" id="KW-1185">Reference proteome</keyword>
<organism evidence="7 8">
    <name type="scientific">Delftia lacustris</name>
    <dbReference type="NCBI Taxonomy" id="558537"/>
    <lineage>
        <taxon>Bacteria</taxon>
        <taxon>Pseudomonadati</taxon>
        <taxon>Pseudomonadota</taxon>
        <taxon>Betaproteobacteria</taxon>
        <taxon>Burkholderiales</taxon>
        <taxon>Comamonadaceae</taxon>
        <taxon>Delftia</taxon>
    </lineage>
</organism>
<reference evidence="6 9" key="2">
    <citation type="submission" date="2020-12" db="EMBL/GenBank/DDBJ databases">
        <title>FDA dAtabase for Regulatory Grade micrObial Sequences (FDA-ARGOS): Supporting development and validation of Infectious Disease Dx tests.</title>
        <authorList>
            <person name="Sproer C."/>
            <person name="Gronow S."/>
            <person name="Severitt S."/>
            <person name="Schroder I."/>
            <person name="Tallon L."/>
            <person name="Sadzewicz L."/>
            <person name="Zhao X."/>
            <person name="Boylan J."/>
            <person name="Ott S."/>
            <person name="Bowen H."/>
            <person name="Vavikolanu K."/>
            <person name="Mehta A."/>
            <person name="Aluvathingal J."/>
            <person name="Nadendla S."/>
            <person name="Lowell S."/>
            <person name="Myers T."/>
            <person name="Yan Y."/>
            <person name="Sichtig H."/>
        </authorList>
    </citation>
    <scope>NUCLEOTIDE SEQUENCE [LARGE SCALE GENOMIC DNA]</scope>
    <source>
        <strain evidence="6 9">FDAARGOS_890</strain>
    </source>
</reference>
<evidence type="ECO:0000256" key="3">
    <source>
        <dbReference type="ARBA" id="ARBA00023125"/>
    </source>
</evidence>
<dbReference type="EMBL" id="FNPE01000007">
    <property type="protein sequence ID" value="SDY71137.1"/>
    <property type="molecule type" value="Genomic_DNA"/>
</dbReference>
<dbReference type="InterPro" id="IPR036390">
    <property type="entry name" value="WH_DNA-bd_sf"/>
</dbReference>
<keyword evidence="4" id="KW-0804">Transcription</keyword>
<protein>
    <submittedName>
        <fullName evidence="6">LysR family transcriptional regulator</fullName>
    </submittedName>
    <submittedName>
        <fullName evidence="7">Transcriptional regulator, LysR family</fullName>
    </submittedName>
</protein>
<evidence type="ECO:0000259" key="5">
    <source>
        <dbReference type="PROSITE" id="PS50931"/>
    </source>
</evidence>
<dbReference type="AlphaFoldDB" id="A0A1H3M335"/>
<keyword evidence="2" id="KW-0805">Transcription regulation</keyword>
<proteinExistence type="inferred from homology"/>
<accession>A0A1H3M335</accession>
<dbReference type="GO" id="GO:0006351">
    <property type="term" value="P:DNA-templated transcription"/>
    <property type="evidence" value="ECO:0007669"/>
    <property type="project" value="TreeGrafter"/>
</dbReference>
<dbReference type="GO" id="GO:0003700">
    <property type="term" value="F:DNA-binding transcription factor activity"/>
    <property type="evidence" value="ECO:0007669"/>
    <property type="project" value="InterPro"/>
</dbReference>
<dbReference type="InterPro" id="IPR000847">
    <property type="entry name" value="LysR_HTH_N"/>
</dbReference>
<dbReference type="GeneID" id="94694169"/>
<keyword evidence="3" id="KW-0238">DNA-binding</keyword>
<dbReference type="InterPro" id="IPR005119">
    <property type="entry name" value="LysR_subst-bd"/>
</dbReference>
<evidence type="ECO:0000313" key="9">
    <source>
        <dbReference type="Proteomes" id="UP000595064"/>
    </source>
</evidence>
<feature type="domain" description="HTH lysR-type" evidence="5">
    <location>
        <begin position="1"/>
        <end position="59"/>
    </location>
</feature>
<evidence type="ECO:0000256" key="1">
    <source>
        <dbReference type="ARBA" id="ARBA00009437"/>
    </source>
</evidence>
<dbReference type="EMBL" id="CP065748">
    <property type="protein sequence ID" value="QPS84017.1"/>
    <property type="molecule type" value="Genomic_DNA"/>
</dbReference>
<dbReference type="PANTHER" id="PTHR30537">
    <property type="entry name" value="HTH-TYPE TRANSCRIPTIONAL REGULATOR"/>
    <property type="match status" value="1"/>
</dbReference>
<evidence type="ECO:0000313" key="6">
    <source>
        <dbReference type="EMBL" id="QPS84017.1"/>
    </source>
</evidence>
<reference evidence="7 8" key="1">
    <citation type="submission" date="2016-10" db="EMBL/GenBank/DDBJ databases">
        <authorList>
            <person name="de Groot N.N."/>
        </authorList>
    </citation>
    <scope>NUCLEOTIDE SEQUENCE [LARGE SCALE GENOMIC DNA]</scope>
    <source>
        <strain evidence="7 8">LMG 24775</strain>
    </source>
</reference>
<gene>
    <name evidence="6" type="ORF">I6G47_13550</name>
    <name evidence="7" type="ORF">SAMN05421547_107102</name>
</gene>
<dbReference type="Gene3D" id="3.40.190.290">
    <property type="match status" value="1"/>
</dbReference>
<dbReference type="Gene3D" id="1.10.10.10">
    <property type="entry name" value="Winged helix-like DNA-binding domain superfamily/Winged helix DNA-binding domain"/>
    <property type="match status" value="1"/>
</dbReference>
<dbReference type="CDD" id="cd08422">
    <property type="entry name" value="PBP2_CrgA_like"/>
    <property type="match status" value="1"/>
</dbReference>
<dbReference type="RefSeq" id="WP_016448967.1">
    <property type="nucleotide sequence ID" value="NZ_AP025556.1"/>
</dbReference>
<name>A0A1H3M335_9BURK</name>
<dbReference type="Proteomes" id="UP000183417">
    <property type="component" value="Unassembled WGS sequence"/>
</dbReference>
<dbReference type="PANTHER" id="PTHR30537:SF30">
    <property type="entry name" value="TRANSCRIPTIONAL REGULATOR-RELATED"/>
    <property type="match status" value="1"/>
</dbReference>
<sequence length="318" mass="34036">MDDYKRMAVFAAVVQHGSMSAAARALGMSPSAVSQQVRQLERDGGVTLLHRSTRQIALTDTGERYYQQCAAMAQAASQARAELAAARDEPGGELRLSATVGFARHIAPALGSWLARHPALRLHLDVDDAPIDLIQSRIDLALRFGRLADSGWAARRLGAMRNWLCASPAWIQEHGGGAAWRHPAPLASARWLGLAREGQGQALRAEARHPATGETYSLQVQPHVASNNQLSLQQMCEAGLGLALLGSMDVADAVAEGRLVRLLPDWDFGGLDIWAVTPQRQAQPAKVRQAIAALQAYLAQLPGVVDAPAQAPAEVPGR</sequence>
<dbReference type="FunFam" id="1.10.10.10:FF:000001">
    <property type="entry name" value="LysR family transcriptional regulator"/>
    <property type="match status" value="1"/>
</dbReference>
<evidence type="ECO:0000256" key="2">
    <source>
        <dbReference type="ARBA" id="ARBA00023015"/>
    </source>
</evidence>
<dbReference type="PROSITE" id="PS50931">
    <property type="entry name" value="HTH_LYSR"/>
    <property type="match status" value="1"/>
</dbReference>
<dbReference type="Proteomes" id="UP000595064">
    <property type="component" value="Chromosome"/>
</dbReference>
<evidence type="ECO:0000256" key="4">
    <source>
        <dbReference type="ARBA" id="ARBA00023163"/>
    </source>
</evidence>
<dbReference type="InterPro" id="IPR058163">
    <property type="entry name" value="LysR-type_TF_proteobact-type"/>
</dbReference>
<dbReference type="SUPFAM" id="SSF46785">
    <property type="entry name" value="Winged helix' DNA-binding domain"/>
    <property type="match status" value="1"/>
</dbReference>
<dbReference type="Pfam" id="PF03466">
    <property type="entry name" value="LysR_substrate"/>
    <property type="match status" value="1"/>
</dbReference>
<comment type="similarity">
    <text evidence="1">Belongs to the LysR transcriptional regulatory family.</text>
</comment>
<dbReference type="KEGG" id="dla:I6G47_13550"/>
<dbReference type="InterPro" id="IPR036388">
    <property type="entry name" value="WH-like_DNA-bd_sf"/>
</dbReference>
<dbReference type="GO" id="GO:0043565">
    <property type="term" value="F:sequence-specific DNA binding"/>
    <property type="evidence" value="ECO:0007669"/>
    <property type="project" value="TreeGrafter"/>
</dbReference>